<dbReference type="PANTHER" id="PTHR24421:SF10">
    <property type="entry name" value="NITRATE_NITRITE SENSOR PROTEIN NARQ"/>
    <property type="match status" value="1"/>
</dbReference>
<dbReference type="Proteomes" id="UP001519343">
    <property type="component" value="Unassembled WGS sequence"/>
</dbReference>
<keyword evidence="6 13" id="KW-0418">Kinase</keyword>
<evidence type="ECO:0000256" key="8">
    <source>
        <dbReference type="ARBA" id="ARBA00023012"/>
    </source>
</evidence>
<dbReference type="PANTHER" id="PTHR24421">
    <property type="entry name" value="NITRATE/NITRITE SENSOR PROTEIN NARX-RELATED"/>
    <property type="match status" value="1"/>
</dbReference>
<sequence length="408" mass="47106">MAVKKDWIWIDSFLFLLRFMIYFSGIVYFYVHPEVLTSSLPFWLLSISLIAACFLPMVFYRPGYYHYLLYTLTEFVLTAFLSIYLNIVLKLHPGATLFIMPAMMAGYLATKQSLRWMFPVFAIILPLTQYWSMENVIDLLFVLIDPPLFFGIGYSFNYILQSNQRNRKLLEENRKQYELIHEQNKALEQYAKQIERLTLIEERNRLARELHDTIGHRFTSVIMGMDAVTYLIDTAPDLAKEKLTILREVTRKGLDEIRESIHQIAPFELDTPLPSEMGRISSEFAGHTGTTIHFRTEGEEYPVTPPIRLTFIRCLQESLTNAKRHGQATEINVTLLFKGEELILQVENNGSRLDDHPTGFGLRGMNERIEQLNGSLILTNGEKDGMTLTCRVPIRRVTHEGYQASASG</sequence>
<keyword evidence="7" id="KW-0067">ATP-binding</keyword>
<feature type="domain" description="Histidine kinase/HSP90-like ATPase" evidence="11">
    <location>
        <begin position="311"/>
        <end position="395"/>
    </location>
</feature>
<organism evidence="13 14">
    <name type="scientific">Ammoniphilus resinae</name>
    <dbReference type="NCBI Taxonomy" id="861532"/>
    <lineage>
        <taxon>Bacteria</taxon>
        <taxon>Bacillati</taxon>
        <taxon>Bacillota</taxon>
        <taxon>Bacilli</taxon>
        <taxon>Bacillales</taxon>
        <taxon>Paenibacillaceae</taxon>
        <taxon>Aneurinibacillus group</taxon>
        <taxon>Ammoniphilus</taxon>
    </lineage>
</organism>
<dbReference type="Gene3D" id="1.20.5.1930">
    <property type="match status" value="1"/>
</dbReference>
<dbReference type="Pfam" id="PF02518">
    <property type="entry name" value="HATPase_c"/>
    <property type="match status" value="1"/>
</dbReference>
<evidence type="ECO:0000256" key="5">
    <source>
        <dbReference type="ARBA" id="ARBA00022741"/>
    </source>
</evidence>
<evidence type="ECO:0000256" key="9">
    <source>
        <dbReference type="SAM" id="Coils"/>
    </source>
</evidence>
<proteinExistence type="predicted"/>
<evidence type="ECO:0000256" key="10">
    <source>
        <dbReference type="SAM" id="Phobius"/>
    </source>
</evidence>
<dbReference type="InterPro" id="IPR003594">
    <property type="entry name" value="HATPase_dom"/>
</dbReference>
<feature type="transmembrane region" description="Helical" evidence="10">
    <location>
        <begin position="67"/>
        <end position="85"/>
    </location>
</feature>
<feature type="domain" description="Signal transduction histidine kinase subgroup 3 dimerisation and phosphoacceptor" evidence="12">
    <location>
        <begin position="202"/>
        <end position="266"/>
    </location>
</feature>
<feature type="transmembrane region" description="Helical" evidence="10">
    <location>
        <begin position="116"/>
        <end position="133"/>
    </location>
</feature>
<gene>
    <name evidence="13" type="ORF">J2Z37_003007</name>
</gene>
<dbReference type="EMBL" id="JAGGKT010000009">
    <property type="protein sequence ID" value="MBP1932996.1"/>
    <property type="molecule type" value="Genomic_DNA"/>
</dbReference>
<keyword evidence="3" id="KW-0597">Phosphoprotein</keyword>
<feature type="transmembrane region" description="Helical" evidence="10">
    <location>
        <begin position="91"/>
        <end position="109"/>
    </location>
</feature>
<keyword evidence="5" id="KW-0547">Nucleotide-binding</keyword>
<feature type="transmembrane region" description="Helical" evidence="10">
    <location>
        <begin position="42"/>
        <end position="60"/>
    </location>
</feature>
<comment type="caution">
    <text evidence="13">The sequence shown here is derived from an EMBL/GenBank/DDBJ whole genome shotgun (WGS) entry which is preliminary data.</text>
</comment>
<evidence type="ECO:0000256" key="1">
    <source>
        <dbReference type="ARBA" id="ARBA00000085"/>
    </source>
</evidence>
<evidence type="ECO:0000256" key="2">
    <source>
        <dbReference type="ARBA" id="ARBA00012438"/>
    </source>
</evidence>
<evidence type="ECO:0000256" key="3">
    <source>
        <dbReference type="ARBA" id="ARBA00022553"/>
    </source>
</evidence>
<evidence type="ECO:0000259" key="12">
    <source>
        <dbReference type="Pfam" id="PF07730"/>
    </source>
</evidence>
<dbReference type="Pfam" id="PF07730">
    <property type="entry name" value="HisKA_3"/>
    <property type="match status" value="1"/>
</dbReference>
<comment type="catalytic activity">
    <reaction evidence="1">
        <text>ATP + protein L-histidine = ADP + protein N-phospho-L-histidine.</text>
        <dbReference type="EC" id="2.7.13.3"/>
    </reaction>
</comment>
<keyword evidence="10" id="KW-1133">Transmembrane helix</keyword>
<keyword evidence="10" id="KW-0812">Transmembrane</keyword>
<dbReference type="GO" id="GO:0016301">
    <property type="term" value="F:kinase activity"/>
    <property type="evidence" value="ECO:0007669"/>
    <property type="project" value="UniProtKB-KW"/>
</dbReference>
<keyword evidence="8" id="KW-0902">Two-component regulatory system</keyword>
<evidence type="ECO:0000256" key="4">
    <source>
        <dbReference type="ARBA" id="ARBA00022679"/>
    </source>
</evidence>
<reference evidence="13 14" key="1">
    <citation type="submission" date="2021-03" db="EMBL/GenBank/DDBJ databases">
        <title>Genomic Encyclopedia of Type Strains, Phase IV (KMG-IV): sequencing the most valuable type-strain genomes for metagenomic binning, comparative biology and taxonomic classification.</title>
        <authorList>
            <person name="Goeker M."/>
        </authorList>
    </citation>
    <scope>NUCLEOTIDE SEQUENCE [LARGE SCALE GENOMIC DNA]</scope>
    <source>
        <strain evidence="13 14">DSM 24738</strain>
    </source>
</reference>
<dbReference type="InterPro" id="IPR036890">
    <property type="entry name" value="HATPase_C_sf"/>
</dbReference>
<evidence type="ECO:0000313" key="14">
    <source>
        <dbReference type="Proteomes" id="UP001519343"/>
    </source>
</evidence>
<feature type="transmembrane region" description="Helical" evidence="10">
    <location>
        <begin position="7"/>
        <end position="30"/>
    </location>
</feature>
<dbReference type="Gene3D" id="3.30.565.10">
    <property type="entry name" value="Histidine kinase-like ATPase, C-terminal domain"/>
    <property type="match status" value="1"/>
</dbReference>
<keyword evidence="4" id="KW-0808">Transferase</keyword>
<keyword evidence="14" id="KW-1185">Reference proteome</keyword>
<dbReference type="CDD" id="cd16917">
    <property type="entry name" value="HATPase_UhpB-NarQ-NarX-like"/>
    <property type="match status" value="1"/>
</dbReference>
<evidence type="ECO:0000256" key="7">
    <source>
        <dbReference type="ARBA" id="ARBA00022840"/>
    </source>
</evidence>
<feature type="coiled-coil region" evidence="9">
    <location>
        <begin position="160"/>
        <end position="200"/>
    </location>
</feature>
<dbReference type="SUPFAM" id="SSF55874">
    <property type="entry name" value="ATPase domain of HSP90 chaperone/DNA topoisomerase II/histidine kinase"/>
    <property type="match status" value="1"/>
</dbReference>
<protein>
    <recommendedName>
        <fullName evidence="2">histidine kinase</fullName>
        <ecNumber evidence="2">2.7.13.3</ecNumber>
    </recommendedName>
</protein>
<dbReference type="InterPro" id="IPR050482">
    <property type="entry name" value="Sensor_HK_TwoCompSys"/>
</dbReference>
<name>A0ABS4GRV1_9BACL</name>
<evidence type="ECO:0000313" key="13">
    <source>
        <dbReference type="EMBL" id="MBP1932996.1"/>
    </source>
</evidence>
<evidence type="ECO:0000256" key="6">
    <source>
        <dbReference type="ARBA" id="ARBA00022777"/>
    </source>
</evidence>
<dbReference type="RefSeq" id="WP_209811031.1">
    <property type="nucleotide sequence ID" value="NZ_JAGGKT010000009.1"/>
</dbReference>
<keyword evidence="10" id="KW-0472">Membrane</keyword>
<evidence type="ECO:0000259" key="11">
    <source>
        <dbReference type="Pfam" id="PF02518"/>
    </source>
</evidence>
<keyword evidence="9" id="KW-0175">Coiled coil</keyword>
<accession>A0ABS4GRV1</accession>
<dbReference type="InterPro" id="IPR011712">
    <property type="entry name" value="Sig_transdc_His_kin_sub3_dim/P"/>
</dbReference>
<dbReference type="EC" id="2.7.13.3" evidence="2"/>
<feature type="transmembrane region" description="Helical" evidence="10">
    <location>
        <begin position="139"/>
        <end position="160"/>
    </location>
</feature>